<dbReference type="Gene3D" id="3.40.50.2000">
    <property type="entry name" value="Glycogen Phosphorylase B"/>
    <property type="match status" value="2"/>
</dbReference>
<dbReference type="InterPro" id="IPR028098">
    <property type="entry name" value="Glyco_trans_4-like_N"/>
</dbReference>
<feature type="domain" description="Glycosyltransferase subfamily 4-like N-terminal" evidence="2">
    <location>
        <begin position="16"/>
        <end position="176"/>
    </location>
</feature>
<dbReference type="InterPro" id="IPR023986">
    <property type="entry name" value="GlycosylTfrase_MSMEG0565"/>
</dbReference>
<reference evidence="3 4" key="1">
    <citation type="submission" date="2018-06" db="EMBL/GenBank/DDBJ databases">
        <title>Genomic Encyclopedia of Type Strains, Phase III (KMG-III): the genomes of soil and plant-associated and newly described type strains.</title>
        <authorList>
            <person name="Whitman W."/>
        </authorList>
    </citation>
    <scope>NUCLEOTIDE SEQUENCE [LARGE SCALE GENOMIC DNA]</scope>
    <source>
        <strain evidence="3 4">LMG 23644</strain>
    </source>
</reference>
<dbReference type="Proteomes" id="UP000248918">
    <property type="component" value="Unassembled WGS sequence"/>
</dbReference>
<evidence type="ECO:0000313" key="3">
    <source>
        <dbReference type="EMBL" id="RAS39316.1"/>
    </source>
</evidence>
<feature type="domain" description="Glycosyl transferase family 1" evidence="1">
    <location>
        <begin position="202"/>
        <end position="353"/>
    </location>
</feature>
<dbReference type="PANTHER" id="PTHR45947:SF3">
    <property type="entry name" value="SULFOQUINOVOSYL TRANSFERASE SQD2"/>
    <property type="match status" value="1"/>
</dbReference>
<accession>A0A329CX73</accession>
<sequence length="402" mass="43428">MNPLRIALLTHSVNPRGGVVHTLELAAALTALGHDITVFVPAVRGERLFRPSPCRVVYAPIALPQSNTVAMVEARLDAFRRALIESDATPFDLLHAQDSISGNALAELKAEARIHGFIRTVHHLDRFDDCRLAAWQRRAYEDADQVLCVSDMWTSEMRSAFGIDAITVPNGVDVERFSSRETRKEREHDNALLRHRLGINGDGGPIVLAVGGIEARKNTLTLLEAFAAVQRVLPHAQLVIAGGASLLDHDAYTRRLLQRAAELGLSIGPRESVVVTGPLDDAAMPALFRSADVLAMVSLREGFGLVVLEALASGTPVVASAIAPFTEYLDDSTCYWADPADVESIAAALLRAVAPPGSPGANATDFEHAVPALLARFNWTASAERHVDIYCRFVAKHAPVIN</sequence>
<dbReference type="InterPro" id="IPR001296">
    <property type="entry name" value="Glyco_trans_1"/>
</dbReference>
<name>A0A329CX73_9BURK</name>
<dbReference type="Pfam" id="PF13439">
    <property type="entry name" value="Glyco_transf_4"/>
    <property type="match status" value="1"/>
</dbReference>
<comment type="caution">
    <text evidence="3">The sequence shown here is derived from an EMBL/GenBank/DDBJ whole genome shotgun (WGS) entry which is preliminary data.</text>
</comment>
<dbReference type="CDD" id="cd03801">
    <property type="entry name" value="GT4_PimA-like"/>
    <property type="match status" value="1"/>
</dbReference>
<keyword evidence="3" id="KW-0808">Transferase</keyword>
<dbReference type="OrthoDB" id="433681at2"/>
<organism evidence="3 4">
    <name type="scientific">Paraburkholderia bryophila</name>
    <dbReference type="NCBI Taxonomy" id="420952"/>
    <lineage>
        <taxon>Bacteria</taxon>
        <taxon>Pseudomonadati</taxon>
        <taxon>Pseudomonadota</taxon>
        <taxon>Betaproteobacteria</taxon>
        <taxon>Burkholderiales</taxon>
        <taxon>Burkholderiaceae</taxon>
        <taxon>Paraburkholderia</taxon>
    </lineage>
</organism>
<dbReference type="PANTHER" id="PTHR45947">
    <property type="entry name" value="SULFOQUINOVOSYL TRANSFERASE SQD2"/>
    <property type="match status" value="1"/>
</dbReference>
<dbReference type="RefSeq" id="WP_111929257.1">
    <property type="nucleotide sequence ID" value="NZ_CADFFP010000003.1"/>
</dbReference>
<dbReference type="GO" id="GO:0016757">
    <property type="term" value="F:glycosyltransferase activity"/>
    <property type="evidence" value="ECO:0007669"/>
    <property type="project" value="InterPro"/>
</dbReference>
<protein>
    <submittedName>
        <fullName evidence="3">Glycosyltransferase-like protein</fullName>
    </submittedName>
</protein>
<dbReference type="EMBL" id="QLTK01000001">
    <property type="protein sequence ID" value="RAS39316.1"/>
    <property type="molecule type" value="Genomic_DNA"/>
</dbReference>
<dbReference type="InterPro" id="IPR050194">
    <property type="entry name" value="Glycosyltransferase_grp1"/>
</dbReference>
<evidence type="ECO:0000259" key="2">
    <source>
        <dbReference type="Pfam" id="PF13439"/>
    </source>
</evidence>
<evidence type="ECO:0000259" key="1">
    <source>
        <dbReference type="Pfam" id="PF00534"/>
    </source>
</evidence>
<dbReference type="AlphaFoldDB" id="A0A329CX73"/>
<dbReference type="Pfam" id="PF00534">
    <property type="entry name" value="Glycos_transf_1"/>
    <property type="match status" value="1"/>
</dbReference>
<proteinExistence type="predicted"/>
<dbReference type="NCBIfam" id="TIGR04047">
    <property type="entry name" value="MSMEG_0565_glyc"/>
    <property type="match status" value="1"/>
</dbReference>
<dbReference type="SUPFAM" id="SSF53756">
    <property type="entry name" value="UDP-Glycosyltransferase/glycogen phosphorylase"/>
    <property type="match status" value="1"/>
</dbReference>
<gene>
    <name evidence="3" type="ORF">BX591_101655</name>
</gene>
<evidence type="ECO:0000313" key="4">
    <source>
        <dbReference type="Proteomes" id="UP000248918"/>
    </source>
</evidence>